<gene>
    <name evidence="2" type="ORF">PVL29_012153</name>
</gene>
<dbReference type="Proteomes" id="UP001168098">
    <property type="component" value="Unassembled WGS sequence"/>
</dbReference>
<dbReference type="Pfam" id="PF17123">
    <property type="entry name" value="zf-RING_11"/>
    <property type="match status" value="1"/>
</dbReference>
<dbReference type="EMBL" id="JARBHA010000009">
    <property type="protein sequence ID" value="KAJ9693282.1"/>
    <property type="molecule type" value="Genomic_DNA"/>
</dbReference>
<keyword evidence="3" id="KW-1185">Reference proteome</keyword>
<feature type="domain" description="RING-type" evidence="1">
    <location>
        <begin position="101"/>
        <end position="129"/>
    </location>
</feature>
<proteinExistence type="predicted"/>
<dbReference type="InterPro" id="IPR044249">
    <property type="entry name" value="XERICO-like"/>
</dbReference>
<dbReference type="InterPro" id="IPR013083">
    <property type="entry name" value="Znf_RING/FYVE/PHD"/>
</dbReference>
<protein>
    <recommendedName>
        <fullName evidence="1">RING-type domain-containing protein</fullName>
    </recommendedName>
</protein>
<name>A0AA38ZR76_VITRO</name>
<dbReference type="PANTHER" id="PTHR47258:SF1">
    <property type="entry name" value="E3 UBIQUITIN-PROTEIN LIGASE XERICO-RELATED"/>
    <property type="match status" value="1"/>
</dbReference>
<dbReference type="SUPFAM" id="SSF57850">
    <property type="entry name" value="RING/U-box"/>
    <property type="match status" value="1"/>
</dbReference>
<sequence>MKKNIIIFFLLFFLKKNDENKKKREGKSWRKFYRSDFIRKLIFSLFHFLGLSYFLKTDVSWSKTQTQVPEYPLVSTVLIREILLVMKFKETVCDGNAPESCTICLYDFEIEEEIKRLTNCKHIFHRSCLDHD</sequence>
<reference evidence="2 3" key="1">
    <citation type="journal article" date="2023" name="BMC Biotechnol.">
        <title>Vitis rotundifolia cv Carlos genome sequencing.</title>
        <authorList>
            <person name="Huff M."/>
            <person name="Hulse-Kemp A."/>
            <person name="Scheffler B."/>
            <person name="Youngblood R."/>
            <person name="Simpson S."/>
            <person name="Babiker E."/>
            <person name="Staton M."/>
        </authorList>
    </citation>
    <scope>NUCLEOTIDE SEQUENCE [LARGE SCALE GENOMIC DNA]</scope>
    <source>
        <tissue evidence="2">Leaf</tissue>
    </source>
</reference>
<evidence type="ECO:0000259" key="1">
    <source>
        <dbReference type="Pfam" id="PF17123"/>
    </source>
</evidence>
<dbReference type="InterPro" id="IPR001841">
    <property type="entry name" value="Znf_RING"/>
</dbReference>
<comment type="caution">
    <text evidence="2">The sequence shown here is derived from an EMBL/GenBank/DDBJ whole genome shotgun (WGS) entry which is preliminary data.</text>
</comment>
<organism evidence="2 3">
    <name type="scientific">Vitis rotundifolia</name>
    <name type="common">Muscadine grape</name>
    <dbReference type="NCBI Taxonomy" id="103349"/>
    <lineage>
        <taxon>Eukaryota</taxon>
        <taxon>Viridiplantae</taxon>
        <taxon>Streptophyta</taxon>
        <taxon>Embryophyta</taxon>
        <taxon>Tracheophyta</taxon>
        <taxon>Spermatophyta</taxon>
        <taxon>Magnoliopsida</taxon>
        <taxon>eudicotyledons</taxon>
        <taxon>Gunneridae</taxon>
        <taxon>Pentapetalae</taxon>
        <taxon>rosids</taxon>
        <taxon>Vitales</taxon>
        <taxon>Vitaceae</taxon>
        <taxon>Viteae</taxon>
        <taxon>Vitis</taxon>
    </lineage>
</organism>
<dbReference type="PANTHER" id="PTHR47258">
    <property type="match status" value="1"/>
</dbReference>
<evidence type="ECO:0000313" key="3">
    <source>
        <dbReference type="Proteomes" id="UP001168098"/>
    </source>
</evidence>
<accession>A0AA38ZR76</accession>
<evidence type="ECO:0000313" key="2">
    <source>
        <dbReference type="EMBL" id="KAJ9693282.1"/>
    </source>
</evidence>
<dbReference type="AlphaFoldDB" id="A0AA38ZR76"/>
<dbReference type="Gene3D" id="3.30.40.10">
    <property type="entry name" value="Zinc/RING finger domain, C3HC4 (zinc finger)"/>
    <property type="match status" value="1"/>
</dbReference>